<evidence type="ECO:0000313" key="3">
    <source>
        <dbReference type="Proteomes" id="UP000693941"/>
    </source>
</evidence>
<protein>
    <recommendedName>
        <fullName evidence="1">Methyltransferase FkbM domain-containing protein</fullName>
    </recommendedName>
</protein>
<gene>
    <name evidence="2" type="ORF">J5U21_01534</name>
</gene>
<evidence type="ECO:0000313" key="2">
    <source>
        <dbReference type="EMBL" id="QXJ31883.1"/>
    </source>
</evidence>
<dbReference type="Proteomes" id="UP000693941">
    <property type="component" value="Chromosome"/>
</dbReference>
<dbReference type="InterPro" id="IPR029063">
    <property type="entry name" value="SAM-dependent_MTases_sf"/>
</dbReference>
<dbReference type="CDD" id="cd02440">
    <property type="entry name" value="AdoMet_MTases"/>
    <property type="match status" value="1"/>
</dbReference>
<dbReference type="NCBIfam" id="TIGR01444">
    <property type="entry name" value="fkbM_fam"/>
    <property type="match status" value="1"/>
</dbReference>
<sequence length="242" mass="27806">MRSKSIVYDMTFRHLVYYHKLFTNWIDIIYELVKGNKDINVELRHMNTYGICDPQCITRLADALEIFQYDLKSLKFHKGKLYMGSHEVIHNSWIMFLLSLCGFSKDGESIYNPYFNVKFTHSTWGIFENFCLKQYDIDVKDREVVDIGANVGDSAIYFAAKGASRVYAFEPLPSIYEVASQNVKINNVQNKITLINAAVGSKEGKIKIPSSTSMKESGAFTIMNESILFYKRLDWRSGGFSC</sequence>
<accession>A0A8F5BV35</accession>
<dbReference type="InterPro" id="IPR052514">
    <property type="entry name" value="SAM-dependent_MTase"/>
</dbReference>
<dbReference type="InterPro" id="IPR006342">
    <property type="entry name" value="FkbM_mtfrase"/>
</dbReference>
<dbReference type="PANTHER" id="PTHR34203:SF15">
    <property type="entry name" value="SLL1173 PROTEIN"/>
    <property type="match status" value="1"/>
</dbReference>
<dbReference type="RefSeq" id="WP_314824054.1">
    <property type="nucleotide sequence ID" value="NZ_CP077715.1"/>
</dbReference>
<dbReference type="Gene3D" id="3.40.50.150">
    <property type="entry name" value="Vaccinia Virus protein VP39"/>
    <property type="match status" value="1"/>
</dbReference>
<dbReference type="SUPFAM" id="SSF53335">
    <property type="entry name" value="S-adenosyl-L-methionine-dependent methyltransferases"/>
    <property type="match status" value="1"/>
</dbReference>
<name>A0A8F5BV35_9CREN</name>
<dbReference type="Pfam" id="PF05050">
    <property type="entry name" value="Methyltransf_21"/>
    <property type="match status" value="1"/>
</dbReference>
<reference evidence="2" key="1">
    <citation type="journal article" date="2021" name="Environ. Microbiol.">
        <title>New insights into the diversity and evolution of the archaeal mobilome from three complete genomes of Saccharolobus shibatae.</title>
        <authorList>
            <person name="Medvedeva S."/>
            <person name="Brandt D."/>
            <person name="Cvirkaite-Krupovic V."/>
            <person name="Liu Y."/>
            <person name="Severinov K."/>
            <person name="Ishino S."/>
            <person name="Ishino Y."/>
            <person name="Prangishvili D."/>
            <person name="Kalinowski J."/>
            <person name="Krupovic M."/>
        </authorList>
    </citation>
    <scope>NUCLEOTIDE SEQUENCE</scope>
    <source>
        <strain evidence="2">BEU9</strain>
    </source>
</reference>
<proteinExistence type="predicted"/>
<dbReference type="AlphaFoldDB" id="A0A8F5BV35"/>
<evidence type="ECO:0000259" key="1">
    <source>
        <dbReference type="Pfam" id="PF05050"/>
    </source>
</evidence>
<dbReference type="GeneID" id="85076432"/>
<feature type="domain" description="Methyltransferase FkbM" evidence="1">
    <location>
        <begin position="146"/>
        <end position="210"/>
    </location>
</feature>
<dbReference type="PANTHER" id="PTHR34203">
    <property type="entry name" value="METHYLTRANSFERASE, FKBM FAMILY PROTEIN"/>
    <property type="match status" value="1"/>
</dbReference>
<organism evidence="2 3">
    <name type="scientific">Saccharolobus shibatae</name>
    <dbReference type="NCBI Taxonomy" id="2286"/>
    <lineage>
        <taxon>Archaea</taxon>
        <taxon>Thermoproteota</taxon>
        <taxon>Thermoprotei</taxon>
        <taxon>Sulfolobales</taxon>
        <taxon>Sulfolobaceae</taxon>
        <taxon>Saccharolobus</taxon>
    </lineage>
</organism>
<dbReference type="EMBL" id="CP077715">
    <property type="protein sequence ID" value="QXJ31883.1"/>
    <property type="molecule type" value="Genomic_DNA"/>
</dbReference>